<dbReference type="Pfam" id="PF01551">
    <property type="entry name" value="Peptidase_M23"/>
    <property type="match status" value="1"/>
</dbReference>
<dbReference type="InterPro" id="IPR050570">
    <property type="entry name" value="Cell_wall_metabolism_enzyme"/>
</dbReference>
<comment type="caution">
    <text evidence="3">The sequence shown here is derived from an EMBL/GenBank/DDBJ whole genome shotgun (WGS) entry which is preliminary data.</text>
</comment>
<evidence type="ECO:0000313" key="3">
    <source>
        <dbReference type="EMBL" id="NYE20507.1"/>
    </source>
</evidence>
<organism evidence="3 4">
    <name type="scientific">Microbacterium immunditiarum</name>
    <dbReference type="NCBI Taxonomy" id="337480"/>
    <lineage>
        <taxon>Bacteria</taxon>
        <taxon>Bacillati</taxon>
        <taxon>Actinomycetota</taxon>
        <taxon>Actinomycetes</taxon>
        <taxon>Micrococcales</taxon>
        <taxon>Microbacteriaceae</taxon>
        <taxon>Microbacterium</taxon>
    </lineage>
</organism>
<dbReference type="PANTHER" id="PTHR21666">
    <property type="entry name" value="PEPTIDASE-RELATED"/>
    <property type="match status" value="1"/>
</dbReference>
<sequence>MTRYPHGGTTAPIVASPYGPRRGGAFSFHYGTDFVGYDELKSVLPGTVTHAGWLNSAAGNAIVVDSRDPLSGRTVTVCRFHVGAIAVRKGQTVLEGQTLGRMGFTGNATGPCDHVEIRYWAGGAYTTENPTEWFAARVRPPSSAGGGAQPVVPTPKPPEQEDDPMARIFTKPKDGSTVYELKDGRKRGITNVEWTVIKAAYAAAGEKVPYARNVVTAADLARIPDA</sequence>
<feature type="domain" description="M23ase beta-sheet core" evidence="2">
    <location>
        <begin position="28"/>
        <end position="119"/>
    </location>
</feature>
<dbReference type="CDD" id="cd12797">
    <property type="entry name" value="M23_peptidase"/>
    <property type="match status" value="1"/>
</dbReference>
<proteinExistence type="predicted"/>
<keyword evidence="4" id="KW-1185">Reference proteome</keyword>
<gene>
    <name evidence="3" type="ORF">BJ991_002535</name>
</gene>
<dbReference type="PANTHER" id="PTHR21666:SF270">
    <property type="entry name" value="MUREIN HYDROLASE ACTIVATOR ENVC"/>
    <property type="match status" value="1"/>
</dbReference>
<keyword evidence="3" id="KW-0378">Hydrolase</keyword>
<evidence type="ECO:0000259" key="2">
    <source>
        <dbReference type="Pfam" id="PF01551"/>
    </source>
</evidence>
<evidence type="ECO:0000256" key="1">
    <source>
        <dbReference type="SAM" id="MobiDB-lite"/>
    </source>
</evidence>
<reference evidence="3 4" key="1">
    <citation type="submission" date="2020-07" db="EMBL/GenBank/DDBJ databases">
        <title>Sequencing the genomes of 1000 actinobacteria strains.</title>
        <authorList>
            <person name="Klenk H.-P."/>
        </authorList>
    </citation>
    <scope>NUCLEOTIDE SEQUENCE [LARGE SCALE GENOMIC DNA]</scope>
    <source>
        <strain evidence="3 4">DSM 24662</strain>
    </source>
</reference>
<protein>
    <submittedName>
        <fullName evidence="3">Murein DD-endopeptidase MepM/ murein hydrolase activator NlpD</fullName>
    </submittedName>
</protein>
<accession>A0A7Y9GPY6</accession>
<dbReference type="Proteomes" id="UP000576969">
    <property type="component" value="Unassembled WGS sequence"/>
</dbReference>
<dbReference type="SUPFAM" id="SSF51261">
    <property type="entry name" value="Duplicated hybrid motif"/>
    <property type="match status" value="1"/>
</dbReference>
<dbReference type="InterPro" id="IPR011055">
    <property type="entry name" value="Dup_hybrid_motif"/>
</dbReference>
<name>A0A7Y9GPY6_9MICO</name>
<evidence type="ECO:0000313" key="4">
    <source>
        <dbReference type="Proteomes" id="UP000576969"/>
    </source>
</evidence>
<dbReference type="RefSeq" id="WP_179490527.1">
    <property type="nucleotide sequence ID" value="NZ_JACCBV010000001.1"/>
</dbReference>
<dbReference type="InterPro" id="IPR016047">
    <property type="entry name" value="M23ase_b-sheet_dom"/>
</dbReference>
<feature type="region of interest" description="Disordered" evidence="1">
    <location>
        <begin position="140"/>
        <end position="163"/>
    </location>
</feature>
<dbReference type="GO" id="GO:0004222">
    <property type="term" value="F:metalloendopeptidase activity"/>
    <property type="evidence" value="ECO:0007669"/>
    <property type="project" value="TreeGrafter"/>
</dbReference>
<dbReference type="AlphaFoldDB" id="A0A7Y9GPY6"/>
<dbReference type="Gene3D" id="2.70.70.10">
    <property type="entry name" value="Glucose Permease (Domain IIA)"/>
    <property type="match status" value="1"/>
</dbReference>
<dbReference type="EMBL" id="JACCBV010000001">
    <property type="protein sequence ID" value="NYE20507.1"/>
    <property type="molecule type" value="Genomic_DNA"/>
</dbReference>